<evidence type="ECO:0000313" key="3">
    <source>
        <dbReference type="EMBL" id="VVC75089.1"/>
    </source>
</evidence>
<reference evidence="3 4" key="1">
    <citation type="submission" date="2019-08" db="EMBL/GenBank/DDBJ databases">
        <authorList>
            <person name="Guy L."/>
        </authorList>
    </citation>
    <scope>NUCLEOTIDE SEQUENCE [LARGE SCALE GENOMIC DNA]</scope>
    <source>
        <strain evidence="3 4">SGT-108</strain>
    </source>
</reference>
<keyword evidence="2" id="KW-1133">Transmembrane helix</keyword>
<evidence type="ECO:0000313" key="4">
    <source>
        <dbReference type="Proteomes" id="UP000324194"/>
    </source>
</evidence>
<feature type="transmembrane region" description="Helical" evidence="2">
    <location>
        <begin position="31"/>
        <end position="50"/>
    </location>
</feature>
<dbReference type="EMBL" id="LR699119">
    <property type="protein sequence ID" value="VVC75089.1"/>
    <property type="molecule type" value="Genomic_DNA"/>
</dbReference>
<feature type="transmembrane region" description="Helical" evidence="2">
    <location>
        <begin position="170"/>
        <end position="190"/>
    </location>
</feature>
<dbReference type="AlphaFoldDB" id="A0A5E4PDR2"/>
<feature type="transmembrane region" description="Helical" evidence="2">
    <location>
        <begin position="65"/>
        <end position="83"/>
    </location>
</feature>
<organism evidence="3 4">
    <name type="scientific">Aquicella siphonis</name>
    <dbReference type="NCBI Taxonomy" id="254247"/>
    <lineage>
        <taxon>Bacteria</taxon>
        <taxon>Pseudomonadati</taxon>
        <taxon>Pseudomonadota</taxon>
        <taxon>Gammaproteobacteria</taxon>
        <taxon>Legionellales</taxon>
        <taxon>Coxiellaceae</taxon>
        <taxon>Aquicella</taxon>
    </lineage>
</organism>
<evidence type="ECO:0000256" key="2">
    <source>
        <dbReference type="SAM" id="Phobius"/>
    </source>
</evidence>
<gene>
    <name evidence="3" type="ORF">AQUSIP_03650</name>
</gene>
<accession>A0A5E4PDR2</accession>
<feature type="compositionally biased region" description="Basic and acidic residues" evidence="1">
    <location>
        <begin position="234"/>
        <end position="249"/>
    </location>
</feature>
<feature type="transmembrane region" description="Helical" evidence="2">
    <location>
        <begin position="196"/>
        <end position="214"/>
    </location>
</feature>
<name>A0A5E4PDR2_9COXI</name>
<evidence type="ECO:0000256" key="1">
    <source>
        <dbReference type="SAM" id="MobiDB-lite"/>
    </source>
</evidence>
<feature type="transmembrane region" description="Helical" evidence="2">
    <location>
        <begin position="129"/>
        <end position="150"/>
    </location>
</feature>
<protein>
    <submittedName>
        <fullName evidence="3">Uncharacterized protein</fullName>
    </submittedName>
</protein>
<feature type="transmembrane region" description="Helical" evidence="2">
    <location>
        <begin position="104"/>
        <end position="123"/>
    </location>
</feature>
<dbReference type="KEGG" id="asip:AQUSIP_03650"/>
<keyword evidence="2" id="KW-0812">Transmembrane</keyword>
<keyword evidence="4" id="KW-1185">Reference proteome</keyword>
<dbReference type="RefSeq" id="WP_148338073.1">
    <property type="nucleotide sequence ID" value="NZ_LR699119.1"/>
</dbReference>
<keyword evidence="2" id="KW-0472">Membrane</keyword>
<proteinExistence type="predicted"/>
<sequence>MFRSAPEVTEIELEEFNKAKTQESIENNRRWSALVSFFESLDLAAIYALFLKSFLHKFLEETGKYFLFPIAAAASLITAALAWREAYLSGGKTRTLVHAGVETVAAAAITTAVVGSLVATTLFAVATPIIFTTVMAAKTVYHAGAAMYYLGKSVGKSEPEKKAKYRSMAAGNAIAAIAGVVATAAVAGVFLLGKTVVAGVGLAVGLFGAGYAVYRGVSSYLQSRAARRQQAAARDVEESADHQHEHDYRPTSSPGNSLTIAKGLGVTEEDLRNRSVSQPAHREPTAPVSLPGQRDETTALLTDYDHQEALTPTQGRLRLNSSQ</sequence>
<feature type="compositionally biased region" description="Polar residues" evidence="1">
    <location>
        <begin position="250"/>
        <end position="259"/>
    </location>
</feature>
<dbReference type="Proteomes" id="UP000324194">
    <property type="component" value="Chromosome 1"/>
</dbReference>
<feature type="region of interest" description="Disordered" evidence="1">
    <location>
        <begin position="231"/>
        <end position="299"/>
    </location>
</feature>